<dbReference type="InterPro" id="IPR036388">
    <property type="entry name" value="WH-like_DNA-bd_sf"/>
</dbReference>
<evidence type="ECO:0000256" key="3">
    <source>
        <dbReference type="ARBA" id="ARBA00023163"/>
    </source>
</evidence>
<feature type="domain" description="HTH arsR-type" evidence="4">
    <location>
        <begin position="11"/>
        <end position="104"/>
    </location>
</feature>
<dbReference type="Proteomes" id="UP001422759">
    <property type="component" value="Unassembled WGS sequence"/>
</dbReference>
<sequence>MREAQDTWLPQPDLEEVDLGTVLQAVADPVRLQIVRLLDAAGEASCTSLDVPVKRSTVSHHLKILREGGVVATRLVGNARLSRLRRDDLEDRFPGLLAPILLARPPARPRTD</sequence>
<dbReference type="EMBL" id="BAAANT010000075">
    <property type="protein sequence ID" value="GAA1500758.1"/>
    <property type="molecule type" value="Genomic_DNA"/>
</dbReference>
<protein>
    <submittedName>
        <fullName evidence="5">Metalloregulator ArsR/SmtB family transcription factor</fullName>
    </submittedName>
</protein>
<dbReference type="InterPro" id="IPR001845">
    <property type="entry name" value="HTH_ArsR_DNA-bd_dom"/>
</dbReference>
<accession>A0ABN1ZLC0</accession>
<dbReference type="InterPro" id="IPR011991">
    <property type="entry name" value="ArsR-like_HTH"/>
</dbReference>
<dbReference type="CDD" id="cd00090">
    <property type="entry name" value="HTH_ARSR"/>
    <property type="match status" value="1"/>
</dbReference>
<dbReference type="PANTHER" id="PTHR33154:SF12">
    <property type="entry name" value="TRANSCRIPTIONAL REGULATORY PROTEIN"/>
    <property type="match status" value="1"/>
</dbReference>
<dbReference type="RefSeq" id="WP_344469657.1">
    <property type="nucleotide sequence ID" value="NZ_BAAANT010000075.1"/>
</dbReference>
<dbReference type="SUPFAM" id="SSF46785">
    <property type="entry name" value="Winged helix' DNA-binding domain"/>
    <property type="match status" value="1"/>
</dbReference>
<proteinExistence type="predicted"/>
<evidence type="ECO:0000256" key="1">
    <source>
        <dbReference type="ARBA" id="ARBA00023015"/>
    </source>
</evidence>
<dbReference type="InterPro" id="IPR036390">
    <property type="entry name" value="WH_DNA-bd_sf"/>
</dbReference>
<dbReference type="PANTHER" id="PTHR33154">
    <property type="entry name" value="TRANSCRIPTIONAL REGULATOR, ARSR FAMILY"/>
    <property type="match status" value="1"/>
</dbReference>
<gene>
    <name evidence="5" type="ORF">GCM10009760_62720</name>
</gene>
<dbReference type="NCBIfam" id="NF033788">
    <property type="entry name" value="HTH_metalloreg"/>
    <property type="match status" value="1"/>
</dbReference>
<evidence type="ECO:0000313" key="6">
    <source>
        <dbReference type="Proteomes" id="UP001422759"/>
    </source>
</evidence>
<comment type="caution">
    <text evidence="5">The sequence shown here is derived from an EMBL/GenBank/DDBJ whole genome shotgun (WGS) entry which is preliminary data.</text>
</comment>
<dbReference type="PRINTS" id="PR00778">
    <property type="entry name" value="HTHARSR"/>
</dbReference>
<dbReference type="SMART" id="SM00418">
    <property type="entry name" value="HTH_ARSR"/>
    <property type="match status" value="1"/>
</dbReference>
<name>A0ABN1ZLC0_9ACTN</name>
<keyword evidence="1" id="KW-0805">Transcription regulation</keyword>
<keyword evidence="2" id="KW-0238">DNA-binding</keyword>
<evidence type="ECO:0000313" key="5">
    <source>
        <dbReference type="EMBL" id="GAA1500758.1"/>
    </source>
</evidence>
<dbReference type="InterPro" id="IPR051081">
    <property type="entry name" value="HTH_MetalResp_TranReg"/>
</dbReference>
<dbReference type="PROSITE" id="PS50987">
    <property type="entry name" value="HTH_ARSR_2"/>
    <property type="match status" value="1"/>
</dbReference>
<evidence type="ECO:0000259" key="4">
    <source>
        <dbReference type="PROSITE" id="PS50987"/>
    </source>
</evidence>
<organism evidence="5 6">
    <name type="scientific">Kitasatospora kazusensis</name>
    <dbReference type="NCBI Taxonomy" id="407974"/>
    <lineage>
        <taxon>Bacteria</taxon>
        <taxon>Bacillati</taxon>
        <taxon>Actinomycetota</taxon>
        <taxon>Actinomycetes</taxon>
        <taxon>Kitasatosporales</taxon>
        <taxon>Streptomycetaceae</taxon>
        <taxon>Kitasatospora</taxon>
    </lineage>
</organism>
<dbReference type="Pfam" id="PF12840">
    <property type="entry name" value="HTH_20"/>
    <property type="match status" value="1"/>
</dbReference>
<evidence type="ECO:0000256" key="2">
    <source>
        <dbReference type="ARBA" id="ARBA00023125"/>
    </source>
</evidence>
<keyword evidence="3" id="KW-0804">Transcription</keyword>
<dbReference type="Gene3D" id="1.10.10.10">
    <property type="entry name" value="Winged helix-like DNA-binding domain superfamily/Winged helix DNA-binding domain"/>
    <property type="match status" value="1"/>
</dbReference>
<reference evidence="5 6" key="1">
    <citation type="journal article" date="2019" name="Int. J. Syst. Evol. Microbiol.">
        <title>The Global Catalogue of Microorganisms (GCM) 10K type strain sequencing project: providing services to taxonomists for standard genome sequencing and annotation.</title>
        <authorList>
            <consortium name="The Broad Institute Genomics Platform"/>
            <consortium name="The Broad Institute Genome Sequencing Center for Infectious Disease"/>
            <person name="Wu L."/>
            <person name="Ma J."/>
        </authorList>
    </citation>
    <scope>NUCLEOTIDE SEQUENCE [LARGE SCALE GENOMIC DNA]</scope>
    <source>
        <strain evidence="5 6">JCM 14560</strain>
    </source>
</reference>
<keyword evidence="6" id="KW-1185">Reference proteome</keyword>